<keyword evidence="3" id="KW-1185">Reference proteome</keyword>
<gene>
    <name evidence="2" type="ORF">CPSG_04640</name>
</gene>
<dbReference type="VEuPathDB" id="FungiDB:CPSG_04640"/>
<reference evidence="3" key="2">
    <citation type="submission" date="2010-03" db="EMBL/GenBank/DDBJ databases">
        <title>The genome sequence of Coccidioides posadasii strain Silveira.</title>
        <authorList>
            <consortium name="The Broad Institute Genome Sequencing Center for Infectious Disease"/>
            <person name="Neafsey D."/>
            <person name="Orbach M."/>
            <person name="Henn M.R."/>
            <person name="Cole G.T."/>
            <person name="Galgiani J."/>
            <person name="Gardner M.J."/>
            <person name="Kirkland T.N."/>
            <person name="Taylor J.W."/>
            <person name="Young S.K."/>
            <person name="Zeng Q."/>
            <person name="Koehrsen M."/>
            <person name="Alvarado L."/>
            <person name="Berlin A."/>
            <person name="Borenstein D."/>
            <person name="Chapman S.B."/>
            <person name="Chen Z."/>
            <person name="Engels R."/>
            <person name="Freedman E."/>
            <person name="Gellesch M."/>
            <person name="Goldberg J."/>
            <person name="Griggs A."/>
            <person name="Gujja S."/>
            <person name="Heilman E."/>
            <person name="Heiman D."/>
            <person name="Howarth C."/>
            <person name="Jen D."/>
            <person name="Larson L."/>
            <person name="Mehta T."/>
            <person name="Neiman D."/>
            <person name="Park D."/>
            <person name="Pearson M."/>
            <person name="Richards J."/>
            <person name="Roberts A."/>
            <person name="Saif S."/>
            <person name="Shea T."/>
            <person name="Shenoy N."/>
            <person name="Sisk P."/>
            <person name="Stolte C."/>
            <person name="Sykes S."/>
            <person name="Walk T."/>
            <person name="White J."/>
            <person name="Yandava C."/>
            <person name="Haas B."/>
            <person name="Nusbaum C."/>
            <person name="Birren B."/>
        </authorList>
    </citation>
    <scope>NUCLEOTIDE SEQUENCE [LARGE SCALE GENOMIC DNA]</scope>
    <source>
        <strain evidence="3">RMSCC 757 / Silveira</strain>
    </source>
</reference>
<dbReference type="EMBL" id="GL636491">
    <property type="protein sequence ID" value="EFW19094.1"/>
    <property type="molecule type" value="Genomic_DNA"/>
</dbReference>
<dbReference type="Proteomes" id="UP000002497">
    <property type="component" value="Unassembled WGS sequence"/>
</dbReference>
<evidence type="ECO:0000313" key="2">
    <source>
        <dbReference type="EMBL" id="EFW19094.1"/>
    </source>
</evidence>
<feature type="region of interest" description="Disordered" evidence="1">
    <location>
        <begin position="84"/>
        <end position="116"/>
    </location>
</feature>
<organism evidence="3">
    <name type="scientific">Coccidioides posadasii (strain RMSCC 757 / Silveira)</name>
    <name type="common">Valley fever fungus</name>
    <dbReference type="NCBI Taxonomy" id="443226"/>
    <lineage>
        <taxon>Eukaryota</taxon>
        <taxon>Fungi</taxon>
        <taxon>Dikarya</taxon>
        <taxon>Ascomycota</taxon>
        <taxon>Pezizomycotina</taxon>
        <taxon>Eurotiomycetes</taxon>
        <taxon>Eurotiomycetidae</taxon>
        <taxon>Onygenales</taxon>
        <taxon>Onygenaceae</taxon>
        <taxon>Coccidioides</taxon>
    </lineage>
</organism>
<evidence type="ECO:0000256" key="1">
    <source>
        <dbReference type="SAM" id="MobiDB-lite"/>
    </source>
</evidence>
<name>E9D399_COCPS</name>
<accession>E9D399</accession>
<sequence length="166" mass="18912">MTSERRKVRRKSQPLIMTVMETSQIWSRFFFSFCRCKATSLEKEEEHGGNAVRHLTTSGPKIMMSTPYKCDFSRHHIDLQTANVSDHQRIPQDKSNRNRVSDTNQGQEHIRGGLRRAEGSGSFPCLGRTKRLFAANQFPTAELQAPARQPWGMTSFAQVDIAISRS</sequence>
<reference evidence="3" key="1">
    <citation type="journal article" date="2010" name="Genome Res.">
        <title>Population genomic sequencing of Coccidioides fungi reveals recent hybridization and transposon control.</title>
        <authorList>
            <person name="Neafsey D.E."/>
            <person name="Barker B.M."/>
            <person name="Sharpton T.J."/>
            <person name="Stajich J.E."/>
            <person name="Park D.J."/>
            <person name="Whiston E."/>
            <person name="Hung C.-Y."/>
            <person name="McMahan C."/>
            <person name="White J."/>
            <person name="Sykes S."/>
            <person name="Heiman D."/>
            <person name="Young S."/>
            <person name="Zeng Q."/>
            <person name="Abouelleil A."/>
            <person name="Aftuck L."/>
            <person name="Bessette D."/>
            <person name="Brown A."/>
            <person name="FitzGerald M."/>
            <person name="Lui A."/>
            <person name="Macdonald J.P."/>
            <person name="Priest M."/>
            <person name="Orbach M.J."/>
            <person name="Galgiani J.N."/>
            <person name="Kirkland T.N."/>
            <person name="Cole G.T."/>
            <person name="Birren B.W."/>
            <person name="Henn M.R."/>
            <person name="Taylor J.W."/>
            <person name="Rounsley S.D."/>
        </authorList>
    </citation>
    <scope>NUCLEOTIDE SEQUENCE [LARGE SCALE GENOMIC DNA]</scope>
    <source>
        <strain evidence="3">RMSCC 757 / Silveira</strain>
    </source>
</reference>
<feature type="compositionally biased region" description="Basic and acidic residues" evidence="1">
    <location>
        <begin position="86"/>
        <end position="100"/>
    </location>
</feature>
<protein>
    <submittedName>
        <fullName evidence="2">Uncharacterized protein</fullName>
    </submittedName>
</protein>
<dbReference type="HOGENOM" id="CLU_1602549_0_0_1"/>
<evidence type="ECO:0000313" key="3">
    <source>
        <dbReference type="Proteomes" id="UP000002497"/>
    </source>
</evidence>
<dbReference type="AlphaFoldDB" id="E9D399"/>
<proteinExistence type="predicted"/>